<dbReference type="GO" id="GO:0016702">
    <property type="term" value="F:oxidoreductase activity, acting on single donors with incorporation of molecular oxygen, incorporation of two atoms of oxygen"/>
    <property type="evidence" value="ECO:0007669"/>
    <property type="project" value="InterPro"/>
</dbReference>
<dbReference type="CDD" id="cd01751">
    <property type="entry name" value="PLAT_LH2"/>
    <property type="match status" value="1"/>
</dbReference>
<reference evidence="18" key="1">
    <citation type="submission" date="2023-02" db="EMBL/GenBank/DDBJ databases">
        <title>Genome of toxic invasive species Heracleum sosnowskyi carries increased number of genes despite the absence of recent whole-genome duplications.</title>
        <authorList>
            <person name="Schelkunov M."/>
            <person name="Shtratnikova V."/>
            <person name="Makarenko M."/>
            <person name="Klepikova A."/>
            <person name="Omelchenko D."/>
            <person name="Novikova G."/>
            <person name="Obukhova E."/>
            <person name="Bogdanov V."/>
            <person name="Penin A."/>
            <person name="Logacheva M."/>
        </authorList>
    </citation>
    <scope>NUCLEOTIDE SEQUENCE</scope>
    <source>
        <strain evidence="18">Hsosn_3</strain>
        <tissue evidence="18">Leaf</tissue>
    </source>
</reference>
<dbReference type="Gene3D" id="4.10.375.10">
    <property type="entry name" value="Lipoxygenase-1, Domain 2"/>
    <property type="match status" value="1"/>
</dbReference>
<comment type="cofactor">
    <cofactor evidence="1">
        <name>Fe cation</name>
        <dbReference type="ChEBI" id="CHEBI:24875"/>
    </cofactor>
</comment>
<dbReference type="InterPro" id="IPR036226">
    <property type="entry name" value="LipOase_C_sf"/>
</dbReference>
<evidence type="ECO:0000256" key="1">
    <source>
        <dbReference type="ARBA" id="ARBA00001962"/>
    </source>
</evidence>
<dbReference type="InterPro" id="IPR001024">
    <property type="entry name" value="PLAT/LH2_dom"/>
</dbReference>
<proteinExistence type="inferred from homology"/>
<feature type="compositionally biased region" description="Basic and acidic residues" evidence="15">
    <location>
        <begin position="861"/>
        <end position="873"/>
    </location>
</feature>
<keyword evidence="4" id="KW-0479">Metal-binding</keyword>
<dbReference type="SMART" id="SM00308">
    <property type="entry name" value="LH2"/>
    <property type="match status" value="1"/>
</dbReference>
<dbReference type="EMBL" id="JAUIZM010000001">
    <property type="protein sequence ID" value="KAK1401649.1"/>
    <property type="molecule type" value="Genomic_DNA"/>
</dbReference>
<feature type="compositionally biased region" description="Basic and acidic residues" evidence="15">
    <location>
        <begin position="844"/>
        <end position="853"/>
    </location>
</feature>
<keyword evidence="9" id="KW-0408">Iron</keyword>
<keyword evidence="14" id="KW-0175">Coiled coil</keyword>
<evidence type="ECO:0000313" key="18">
    <source>
        <dbReference type="EMBL" id="KAK1401649.1"/>
    </source>
</evidence>
<dbReference type="InterPro" id="IPR020834">
    <property type="entry name" value="LipOase_CS"/>
</dbReference>
<dbReference type="EC" id="1.13.11.-" evidence="13"/>
<dbReference type="Gene3D" id="3.10.450.60">
    <property type="match status" value="1"/>
</dbReference>
<dbReference type="FunFam" id="1.20.245.10:FF:000002">
    <property type="entry name" value="Lipoxygenase"/>
    <property type="match status" value="1"/>
</dbReference>
<keyword evidence="11 13" id="KW-0275">Fatty acid biosynthesis</keyword>
<dbReference type="AlphaFoldDB" id="A0AAD8JCM4"/>
<dbReference type="SUPFAM" id="SSF49723">
    <property type="entry name" value="Lipase/lipooxygenase domain (PLAT/LH2 domain)"/>
    <property type="match status" value="1"/>
</dbReference>
<dbReference type="Proteomes" id="UP001237642">
    <property type="component" value="Unassembled WGS sequence"/>
</dbReference>
<comment type="function">
    <text evidence="13">Plant lipoxygenase may be involved in a number of diverse aspects of plant physiology including growth and development, pest resistance, and senescence or responses to wounding.</text>
</comment>
<sequence length="873" mass="99504">MKNIKGKVVLMKKNLLEFTDLAASVLDRFSEFVGNKVSFQLISAHHGQVSEKGLRGKVGSPAYLQNWITTITPLTAAEATFDVTFSWEEDFGLPGAFTIRNLHRSEFYLKSLILEDVPGHGHIYFICNSWVYPAKRYTSDRIFFANKTYLPSETPATLVQYREEELVNLRGTGSGMLEEWDRVYDYAFYNDLGDPDNDPKDARPVLGGSSEYPYPRRGRTGRPPTRTDPNSESKLSLLNTANIYVPRDERLSPIKLTDFLAYGLKAVVQFLDSEFKAVWDTTPTEFDSFEDVLKIYKGGVKLPRGIVERIRENTPLEILRELFPVDGEGLAKFPTPQVIKEDKYAWRTDEEFAREMLAGPSPFIITRLQEFPPSSKLEPEFYGNQGSSISINHIEGSLDGLTVDEALSANRLYILDFHDMLMPFIKRINETSTKMYATRTILFLQNDGTLKPLAIELSLPHPNGEQYGAVSKVYTPAEEGIEGSFWQLAKAYVKNNDTGVQQLVIHWTKAHAVIEPIIIATNRQLSVVHPINKLLQPHYTDTMHINAITRAILISSGGALERTIFTSPYIMEINSLAYKNSWTFPGEAVPADLIQRGMAVEDSEHPEGVRLLIDDYPYAVDALKVWSAIKSWVTDYCSLYYKTDEVVQNDNELQSWWKEIREEGHGDKKDEPWWPNMQNRTELIESCTTIIWIASALHAAVNFGQYGYGGYHPNRPTQTRRLMPEEGTPEYDELKSNPDKVYLQTISSQLPTLVVTFLIEALSRHSSEEVYLGQRDSDDWTQDANELEAFERFGQKLREIEEQINELNSDEKKKNRHGPVKVPYTLLYPTSENGKITGMGIPNAHREEGDQMRTHTTSMENNKKVEQKREKLM</sequence>
<dbReference type="Gene3D" id="1.20.245.10">
    <property type="entry name" value="Lipoxygenase-1, Domain 5"/>
    <property type="match status" value="1"/>
</dbReference>
<keyword evidence="7" id="KW-0223">Dioxygenase</keyword>
<dbReference type="FunFam" id="4.10.375.10:FF:000001">
    <property type="entry name" value="Lipoxygenase"/>
    <property type="match status" value="1"/>
</dbReference>
<comment type="pathway">
    <text evidence="13">Lipid metabolism; oxylipin biosynthesis.</text>
</comment>
<evidence type="ECO:0000256" key="4">
    <source>
        <dbReference type="ARBA" id="ARBA00022723"/>
    </source>
</evidence>
<feature type="region of interest" description="Disordered" evidence="15">
    <location>
        <begin position="195"/>
        <end position="233"/>
    </location>
</feature>
<evidence type="ECO:0000256" key="11">
    <source>
        <dbReference type="ARBA" id="ARBA00023160"/>
    </source>
</evidence>
<keyword evidence="6" id="KW-0276">Fatty acid metabolism</keyword>
<evidence type="ECO:0000259" key="17">
    <source>
        <dbReference type="PROSITE" id="PS51393"/>
    </source>
</evidence>
<evidence type="ECO:0000256" key="15">
    <source>
        <dbReference type="SAM" id="MobiDB-lite"/>
    </source>
</evidence>
<feature type="coiled-coil region" evidence="14">
    <location>
        <begin position="790"/>
        <end position="817"/>
    </location>
</feature>
<dbReference type="PROSITE" id="PS00081">
    <property type="entry name" value="LIPOXYGENASE_2"/>
    <property type="match status" value="1"/>
</dbReference>
<dbReference type="InterPro" id="IPR000907">
    <property type="entry name" value="LipOase"/>
</dbReference>
<dbReference type="InterPro" id="IPR001246">
    <property type="entry name" value="LipOase_plant"/>
</dbReference>
<dbReference type="InterPro" id="IPR027433">
    <property type="entry name" value="Lipoxygenase_dom_3"/>
</dbReference>
<reference evidence="18" key="2">
    <citation type="submission" date="2023-05" db="EMBL/GenBank/DDBJ databases">
        <authorList>
            <person name="Schelkunov M.I."/>
        </authorList>
    </citation>
    <scope>NUCLEOTIDE SEQUENCE</scope>
    <source>
        <strain evidence="18">Hsosn_3</strain>
        <tissue evidence="18">Leaf</tissue>
    </source>
</reference>
<dbReference type="InterPro" id="IPR036392">
    <property type="entry name" value="PLAT/LH2_dom_sf"/>
</dbReference>
<dbReference type="GO" id="GO:0046872">
    <property type="term" value="F:metal ion binding"/>
    <property type="evidence" value="ECO:0007669"/>
    <property type="project" value="UniProtKB-UniRule"/>
</dbReference>
<dbReference type="Gene3D" id="4.10.372.10">
    <property type="entry name" value="Lipoxygenase-1, Domain 3"/>
    <property type="match status" value="1"/>
</dbReference>
<dbReference type="Pfam" id="PF00305">
    <property type="entry name" value="Lipoxygenase"/>
    <property type="match status" value="1"/>
</dbReference>
<evidence type="ECO:0000256" key="8">
    <source>
        <dbReference type="ARBA" id="ARBA00023002"/>
    </source>
</evidence>
<evidence type="ECO:0000256" key="12">
    <source>
        <dbReference type="PROSITE-ProRule" id="PRU00152"/>
    </source>
</evidence>
<evidence type="ECO:0000256" key="9">
    <source>
        <dbReference type="ARBA" id="ARBA00023004"/>
    </source>
</evidence>
<protein>
    <recommendedName>
        <fullName evidence="13">Lipoxygenase</fullName>
        <ecNumber evidence="13">1.13.11.-</ecNumber>
    </recommendedName>
</protein>
<comment type="caution">
    <text evidence="18">The sequence shown here is derived from an EMBL/GenBank/DDBJ whole genome shotgun (WGS) entry which is preliminary data.</text>
</comment>
<dbReference type="GO" id="GO:0034440">
    <property type="term" value="P:lipid oxidation"/>
    <property type="evidence" value="ECO:0007669"/>
    <property type="project" value="InterPro"/>
</dbReference>
<evidence type="ECO:0000256" key="7">
    <source>
        <dbReference type="ARBA" id="ARBA00022964"/>
    </source>
</evidence>
<dbReference type="SUPFAM" id="SSF48484">
    <property type="entry name" value="Lipoxigenase"/>
    <property type="match status" value="1"/>
</dbReference>
<evidence type="ECO:0000259" key="16">
    <source>
        <dbReference type="PROSITE" id="PS50095"/>
    </source>
</evidence>
<dbReference type="PROSITE" id="PS50095">
    <property type="entry name" value="PLAT"/>
    <property type="match status" value="1"/>
</dbReference>
<evidence type="ECO:0000256" key="3">
    <source>
        <dbReference type="ARBA" id="ARBA00022516"/>
    </source>
</evidence>
<feature type="domain" description="Lipoxygenase" evidence="17">
    <location>
        <begin position="148"/>
        <end position="847"/>
    </location>
</feature>
<organism evidence="18 19">
    <name type="scientific">Heracleum sosnowskyi</name>
    <dbReference type="NCBI Taxonomy" id="360622"/>
    <lineage>
        <taxon>Eukaryota</taxon>
        <taxon>Viridiplantae</taxon>
        <taxon>Streptophyta</taxon>
        <taxon>Embryophyta</taxon>
        <taxon>Tracheophyta</taxon>
        <taxon>Spermatophyta</taxon>
        <taxon>Magnoliopsida</taxon>
        <taxon>eudicotyledons</taxon>
        <taxon>Gunneridae</taxon>
        <taxon>Pentapetalae</taxon>
        <taxon>asterids</taxon>
        <taxon>campanulids</taxon>
        <taxon>Apiales</taxon>
        <taxon>Apiaceae</taxon>
        <taxon>Apioideae</taxon>
        <taxon>apioid superclade</taxon>
        <taxon>Tordylieae</taxon>
        <taxon>Tordyliinae</taxon>
        <taxon>Heracleum</taxon>
    </lineage>
</organism>
<feature type="region of interest" description="Disordered" evidence="15">
    <location>
        <begin position="833"/>
        <end position="873"/>
    </location>
</feature>
<evidence type="ECO:0000256" key="5">
    <source>
        <dbReference type="ARBA" id="ARBA00022767"/>
    </source>
</evidence>
<dbReference type="GO" id="GO:0006633">
    <property type="term" value="P:fatty acid biosynthetic process"/>
    <property type="evidence" value="ECO:0007669"/>
    <property type="project" value="UniProtKB-KW"/>
</dbReference>
<dbReference type="InterPro" id="IPR042057">
    <property type="entry name" value="Lipoxy_PLAT/LH2"/>
</dbReference>
<keyword evidence="10" id="KW-0443">Lipid metabolism</keyword>
<evidence type="ECO:0000256" key="2">
    <source>
        <dbReference type="ARBA" id="ARBA00009419"/>
    </source>
</evidence>
<evidence type="ECO:0000256" key="13">
    <source>
        <dbReference type="RuleBase" id="RU003975"/>
    </source>
</evidence>
<evidence type="ECO:0000256" key="10">
    <source>
        <dbReference type="ARBA" id="ARBA00023098"/>
    </source>
</evidence>
<keyword evidence="19" id="KW-1185">Reference proteome</keyword>
<accession>A0AAD8JCM4</accession>
<comment type="caution">
    <text evidence="12">Lacks conserved residue(s) required for the propagation of feature annotation.</text>
</comment>
<dbReference type="Gene3D" id="2.60.60.20">
    <property type="entry name" value="PLAT/LH2 domain"/>
    <property type="match status" value="1"/>
</dbReference>
<keyword evidence="5 13" id="KW-0925">Oxylipin biosynthesis</keyword>
<dbReference type="PROSITE" id="PS51393">
    <property type="entry name" value="LIPOXYGENASE_3"/>
    <property type="match status" value="1"/>
</dbReference>
<evidence type="ECO:0000256" key="14">
    <source>
        <dbReference type="SAM" id="Coils"/>
    </source>
</evidence>
<dbReference type="PANTHER" id="PTHR11771">
    <property type="entry name" value="LIPOXYGENASE"/>
    <property type="match status" value="1"/>
</dbReference>
<evidence type="ECO:0000313" key="19">
    <source>
        <dbReference type="Proteomes" id="UP001237642"/>
    </source>
</evidence>
<dbReference type="Pfam" id="PF01477">
    <property type="entry name" value="PLAT"/>
    <property type="match status" value="1"/>
</dbReference>
<evidence type="ECO:0000256" key="6">
    <source>
        <dbReference type="ARBA" id="ARBA00022832"/>
    </source>
</evidence>
<dbReference type="GO" id="GO:0031408">
    <property type="term" value="P:oxylipin biosynthetic process"/>
    <property type="evidence" value="ECO:0007669"/>
    <property type="project" value="UniProtKB-UniRule"/>
</dbReference>
<keyword evidence="3 13" id="KW-0444">Lipid biosynthesis</keyword>
<dbReference type="FunFam" id="4.10.372.10:FF:000001">
    <property type="entry name" value="Lipoxygenase"/>
    <property type="match status" value="1"/>
</dbReference>
<keyword evidence="8" id="KW-0560">Oxidoreductase</keyword>
<dbReference type="PRINTS" id="PR00468">
    <property type="entry name" value="PLTLPOXGNASE"/>
</dbReference>
<dbReference type="PRINTS" id="PR00087">
    <property type="entry name" value="LIPOXYGENASE"/>
</dbReference>
<dbReference type="InterPro" id="IPR013819">
    <property type="entry name" value="LipOase_C"/>
</dbReference>
<gene>
    <name evidence="18" type="ORF">POM88_001254</name>
</gene>
<dbReference type="FunFam" id="3.10.450.60:FF:000002">
    <property type="entry name" value="Lipoxygenase"/>
    <property type="match status" value="1"/>
</dbReference>
<comment type="similarity">
    <text evidence="2 13">Belongs to the lipoxygenase family.</text>
</comment>
<feature type="domain" description="PLAT" evidence="16">
    <location>
        <begin position="14"/>
        <end position="145"/>
    </location>
</feature>
<name>A0AAD8JCM4_9APIA</name>